<evidence type="ECO:0000313" key="1">
    <source>
        <dbReference type="EMBL" id="KAK7442973.1"/>
    </source>
</evidence>
<evidence type="ECO:0000313" key="2">
    <source>
        <dbReference type="Proteomes" id="UP001498398"/>
    </source>
</evidence>
<gene>
    <name evidence="1" type="ORF">VKT23_015917</name>
</gene>
<organism evidence="1 2">
    <name type="scientific">Marasmiellus scandens</name>
    <dbReference type="NCBI Taxonomy" id="2682957"/>
    <lineage>
        <taxon>Eukaryota</taxon>
        <taxon>Fungi</taxon>
        <taxon>Dikarya</taxon>
        <taxon>Basidiomycota</taxon>
        <taxon>Agaricomycotina</taxon>
        <taxon>Agaricomycetes</taxon>
        <taxon>Agaricomycetidae</taxon>
        <taxon>Agaricales</taxon>
        <taxon>Marasmiineae</taxon>
        <taxon>Omphalotaceae</taxon>
        <taxon>Marasmiellus</taxon>
    </lineage>
</organism>
<proteinExistence type="predicted"/>
<accession>A0ABR1J0W2</accession>
<name>A0ABR1J0W2_9AGAR</name>
<protein>
    <submittedName>
        <fullName evidence="1">Uncharacterized protein</fullName>
    </submittedName>
</protein>
<reference evidence="1 2" key="1">
    <citation type="submission" date="2024-01" db="EMBL/GenBank/DDBJ databases">
        <title>A draft genome for the cacao thread blight pathogen Marasmiellus scandens.</title>
        <authorList>
            <person name="Baruah I.K."/>
            <person name="Leung J."/>
            <person name="Bukari Y."/>
            <person name="Amoako-Attah I."/>
            <person name="Meinhardt L.W."/>
            <person name="Bailey B.A."/>
            <person name="Cohen S.P."/>
        </authorList>
    </citation>
    <scope>NUCLEOTIDE SEQUENCE [LARGE SCALE GENOMIC DNA]</scope>
    <source>
        <strain evidence="1 2">GH-19</strain>
    </source>
</reference>
<dbReference type="Proteomes" id="UP001498398">
    <property type="component" value="Unassembled WGS sequence"/>
</dbReference>
<keyword evidence="2" id="KW-1185">Reference proteome</keyword>
<sequence>MSPATPNTTPTASANGLVVARPLVRPPLLYRITRLLEMRSPFGQTAAPIPNRSDPVNSNTDIADSESLLVLDNHDLLDIRRKLDNLASVACHLEEINGRQGSQTGMIPPVYDAIKFLTYTTPVTTEMEEPILEILLEIYGLRTIFGLDSPVTVNDSDVPTVGEV</sequence>
<dbReference type="EMBL" id="JBANRG010000056">
    <property type="protein sequence ID" value="KAK7442973.1"/>
    <property type="molecule type" value="Genomic_DNA"/>
</dbReference>
<comment type="caution">
    <text evidence="1">The sequence shown here is derived from an EMBL/GenBank/DDBJ whole genome shotgun (WGS) entry which is preliminary data.</text>
</comment>